<sequence>MKGLPRIVITMGDPAGIGPEVIVKALSDEQLNQLARFIIVGDHRLFVRACELASKSVRVLPLNPDPVTNFNDPAFHPDALNIMDAAPVSKRLVWGKPSPEGGRAAAKAIEVATKMVLNGDADALVTAPISKQALQMAGVPYVGHTEFLAALCGVSETRLMLVCDELKVVHATGHMSLRKAIDNLTTERIVKTVELSLPTMRLLGYERPCIAIAAINPHAGEGGMFGDEDERIVRPAVEKLRGEGYEVFGPIPADSVFWRARNGEFDLVVALYHDQGHIPVKVLAFDRGVNVTVGLPIIRTSPDHGVAFDIAWQNKAQATSMRAAIELAVRMARRRNLEQGGDSP</sequence>
<dbReference type="Pfam" id="PF04166">
    <property type="entry name" value="PdxA"/>
    <property type="match status" value="1"/>
</dbReference>
<dbReference type="NCBIfam" id="TIGR00557">
    <property type="entry name" value="pdxA"/>
    <property type="match status" value="1"/>
</dbReference>
<dbReference type="InterPro" id="IPR005255">
    <property type="entry name" value="PdxA_fam"/>
</dbReference>
<keyword evidence="1" id="KW-0479">Metal-binding</keyword>
<keyword evidence="5" id="KW-1185">Reference proteome</keyword>
<gene>
    <name evidence="4" type="ORF">M2350_002900</name>
</gene>
<dbReference type="EMBL" id="JANUCP010000005">
    <property type="protein sequence ID" value="MCS3920471.1"/>
    <property type="molecule type" value="Genomic_DNA"/>
</dbReference>
<protein>
    <submittedName>
        <fullName evidence="4">4-hydroxythreonine-4-phosphate dehydrogenase</fullName>
        <ecNumber evidence="4">1.1.1.262</ecNumber>
    </submittedName>
</protein>
<evidence type="ECO:0000256" key="3">
    <source>
        <dbReference type="ARBA" id="ARBA00023027"/>
    </source>
</evidence>
<dbReference type="Proteomes" id="UP001204798">
    <property type="component" value="Unassembled WGS sequence"/>
</dbReference>
<comment type="caution">
    <text evidence="4">The sequence shown here is derived from an EMBL/GenBank/DDBJ whole genome shotgun (WGS) entry which is preliminary data.</text>
</comment>
<reference evidence="4 5" key="1">
    <citation type="submission" date="2022-08" db="EMBL/GenBank/DDBJ databases">
        <title>Bacterial and archaeal communities from various locations to study Microbial Dark Matter (Phase II).</title>
        <authorList>
            <person name="Stepanauskas R."/>
        </authorList>
    </citation>
    <scope>NUCLEOTIDE SEQUENCE [LARGE SCALE GENOMIC DNA]</scope>
    <source>
        <strain evidence="4 5">PD1</strain>
    </source>
</reference>
<evidence type="ECO:0000256" key="1">
    <source>
        <dbReference type="ARBA" id="ARBA00022723"/>
    </source>
</evidence>
<organism evidence="4 5">
    <name type="scientific">Candidatus Fervidibacter sacchari</name>
    <dbReference type="NCBI Taxonomy" id="1448929"/>
    <lineage>
        <taxon>Bacteria</taxon>
        <taxon>Candidatus Fervidibacterota</taxon>
        <taxon>Candidatus Fervidibacter</taxon>
    </lineage>
</organism>
<dbReference type="EC" id="1.1.1.262" evidence="4"/>
<dbReference type="GO" id="GO:0050570">
    <property type="term" value="F:4-hydroxythreonine-4-phosphate dehydrogenase activity"/>
    <property type="evidence" value="ECO:0007669"/>
    <property type="project" value="UniProtKB-EC"/>
</dbReference>
<accession>A0ABT2ESS1</accession>
<name>A0ABT2ESS1_9BACT</name>
<keyword evidence="2 4" id="KW-0560">Oxidoreductase</keyword>
<dbReference type="PANTHER" id="PTHR30004">
    <property type="entry name" value="4-HYDROXYTHREONINE-4-PHOSPHATE DEHYDROGENASE"/>
    <property type="match status" value="1"/>
</dbReference>
<evidence type="ECO:0000313" key="5">
    <source>
        <dbReference type="Proteomes" id="UP001204798"/>
    </source>
</evidence>
<dbReference type="Gene3D" id="3.40.718.10">
    <property type="entry name" value="Isopropylmalate Dehydrogenase"/>
    <property type="match status" value="1"/>
</dbReference>
<dbReference type="PANTHER" id="PTHR30004:SF6">
    <property type="entry name" value="D-THREONATE 4-PHOSPHATE DEHYDROGENASE"/>
    <property type="match status" value="1"/>
</dbReference>
<dbReference type="RefSeq" id="WP_259099712.1">
    <property type="nucleotide sequence ID" value="NZ_CP130454.1"/>
</dbReference>
<evidence type="ECO:0000256" key="2">
    <source>
        <dbReference type="ARBA" id="ARBA00023002"/>
    </source>
</evidence>
<dbReference type="SUPFAM" id="SSF53659">
    <property type="entry name" value="Isocitrate/Isopropylmalate dehydrogenase-like"/>
    <property type="match status" value="1"/>
</dbReference>
<proteinExistence type="predicted"/>
<evidence type="ECO:0000313" key="4">
    <source>
        <dbReference type="EMBL" id="MCS3920471.1"/>
    </source>
</evidence>
<keyword evidence="3" id="KW-0520">NAD</keyword>